<dbReference type="EMBL" id="BAABRT010000037">
    <property type="protein sequence ID" value="GAA5526200.1"/>
    <property type="molecule type" value="Genomic_DNA"/>
</dbReference>
<evidence type="ECO:0008006" key="3">
    <source>
        <dbReference type="Google" id="ProtNLM"/>
    </source>
</evidence>
<keyword evidence="2" id="KW-1185">Reference proteome</keyword>
<evidence type="ECO:0000313" key="1">
    <source>
        <dbReference type="EMBL" id="GAA5526200.1"/>
    </source>
</evidence>
<evidence type="ECO:0000313" key="2">
    <source>
        <dbReference type="Proteomes" id="UP001408594"/>
    </source>
</evidence>
<organism evidence="1 2">
    <name type="scientific">Microbulbifer aestuariivivens</name>
    <dbReference type="NCBI Taxonomy" id="1908308"/>
    <lineage>
        <taxon>Bacteria</taxon>
        <taxon>Pseudomonadati</taxon>
        <taxon>Pseudomonadota</taxon>
        <taxon>Gammaproteobacteria</taxon>
        <taxon>Cellvibrionales</taxon>
        <taxon>Microbulbiferaceae</taxon>
        <taxon>Microbulbifer</taxon>
    </lineage>
</organism>
<proteinExistence type="predicted"/>
<name>A0ABP9WSX3_9GAMM</name>
<protein>
    <recommendedName>
        <fullName evidence="3">Transposase</fullName>
    </recommendedName>
</protein>
<reference evidence="1 2" key="1">
    <citation type="submission" date="2024-02" db="EMBL/GenBank/DDBJ databases">
        <title>Microbulbifer aestuariivivens NBRC 112533.</title>
        <authorList>
            <person name="Ichikawa N."/>
            <person name="Katano-Makiyama Y."/>
            <person name="Hidaka K."/>
        </authorList>
    </citation>
    <scope>NUCLEOTIDE SEQUENCE [LARGE SCALE GENOMIC DNA]</scope>
    <source>
        <strain evidence="1 2">NBRC 112533</strain>
    </source>
</reference>
<comment type="caution">
    <text evidence="1">The sequence shown here is derived from an EMBL/GenBank/DDBJ whole genome shotgun (WGS) entry which is preliminary data.</text>
</comment>
<accession>A0ABP9WSX3</accession>
<dbReference type="Proteomes" id="UP001408594">
    <property type="component" value="Unassembled WGS sequence"/>
</dbReference>
<sequence length="42" mass="4627">MARLLRIAPVGVPQHVIQRSNNWGQSNILAPYPSQSIANLLC</sequence>
<gene>
    <name evidence="1" type="ORF">Maes01_02799</name>
</gene>